<keyword evidence="3" id="KW-1185">Reference proteome</keyword>
<feature type="region of interest" description="Disordered" evidence="1">
    <location>
        <begin position="1"/>
        <end position="52"/>
    </location>
</feature>
<feature type="non-terminal residue" evidence="2">
    <location>
        <position position="52"/>
    </location>
</feature>
<organism evidence="2 3">
    <name type="scientific">Oryza meyeriana var. granulata</name>
    <dbReference type="NCBI Taxonomy" id="110450"/>
    <lineage>
        <taxon>Eukaryota</taxon>
        <taxon>Viridiplantae</taxon>
        <taxon>Streptophyta</taxon>
        <taxon>Embryophyta</taxon>
        <taxon>Tracheophyta</taxon>
        <taxon>Spermatophyta</taxon>
        <taxon>Magnoliopsida</taxon>
        <taxon>Liliopsida</taxon>
        <taxon>Poales</taxon>
        <taxon>Poaceae</taxon>
        <taxon>BOP clade</taxon>
        <taxon>Oryzoideae</taxon>
        <taxon>Oryzeae</taxon>
        <taxon>Oryzinae</taxon>
        <taxon>Oryza</taxon>
        <taxon>Oryza meyeriana</taxon>
    </lineage>
</organism>
<evidence type="ECO:0000313" key="2">
    <source>
        <dbReference type="EMBL" id="KAF0921068.1"/>
    </source>
</evidence>
<sequence>MAMEFGPTPVGGAGSGSGQMRRIRLPGWCSGMRPRGIPSSSDENGCPRSLAT</sequence>
<dbReference type="AlphaFoldDB" id="A0A6G1E8F4"/>
<comment type="caution">
    <text evidence="2">The sequence shown here is derived from an EMBL/GenBank/DDBJ whole genome shotgun (WGS) entry which is preliminary data.</text>
</comment>
<proteinExistence type="predicted"/>
<protein>
    <submittedName>
        <fullName evidence="2">Uncharacterized protein</fullName>
    </submittedName>
</protein>
<dbReference type="EMBL" id="SPHZ02000005">
    <property type="protein sequence ID" value="KAF0921068.1"/>
    <property type="molecule type" value="Genomic_DNA"/>
</dbReference>
<dbReference type="Proteomes" id="UP000479710">
    <property type="component" value="Unassembled WGS sequence"/>
</dbReference>
<accession>A0A6G1E8F4</accession>
<evidence type="ECO:0000256" key="1">
    <source>
        <dbReference type="SAM" id="MobiDB-lite"/>
    </source>
</evidence>
<evidence type="ECO:0000313" key="3">
    <source>
        <dbReference type="Proteomes" id="UP000479710"/>
    </source>
</evidence>
<name>A0A6G1E8F4_9ORYZ</name>
<reference evidence="2 3" key="1">
    <citation type="submission" date="2019-11" db="EMBL/GenBank/DDBJ databases">
        <title>Whole genome sequence of Oryza granulata.</title>
        <authorList>
            <person name="Li W."/>
        </authorList>
    </citation>
    <scope>NUCLEOTIDE SEQUENCE [LARGE SCALE GENOMIC DNA]</scope>
    <source>
        <strain evidence="3">cv. Menghai</strain>
        <tissue evidence="2">Leaf</tissue>
    </source>
</reference>
<gene>
    <name evidence="2" type="ORF">E2562_038442</name>
</gene>